<dbReference type="Proteomes" id="UP000501690">
    <property type="component" value="Linkage Group LG11"/>
</dbReference>
<keyword evidence="18" id="KW-1185">Reference proteome</keyword>
<evidence type="ECO:0000256" key="9">
    <source>
        <dbReference type="ARBA" id="ARBA00022786"/>
    </source>
</evidence>
<dbReference type="SUPFAM" id="SSF57850">
    <property type="entry name" value="RING/U-box"/>
    <property type="match status" value="1"/>
</dbReference>
<evidence type="ECO:0000256" key="10">
    <source>
        <dbReference type="ARBA" id="ARBA00022833"/>
    </source>
</evidence>
<keyword evidence="11 15" id="KW-1133">Transmembrane helix</keyword>
<dbReference type="CDD" id="cd16461">
    <property type="entry name" value="RING-H2_EL5-like"/>
    <property type="match status" value="1"/>
</dbReference>
<keyword evidence="9" id="KW-0833">Ubl conjugation pathway</keyword>
<dbReference type="Gene3D" id="3.30.40.10">
    <property type="entry name" value="Zinc/RING finger domain, C3HC4 (zinc finger)"/>
    <property type="match status" value="1"/>
</dbReference>
<keyword evidence="12 15" id="KW-0472">Membrane</keyword>
<evidence type="ECO:0000256" key="6">
    <source>
        <dbReference type="ARBA" id="ARBA00022692"/>
    </source>
</evidence>
<evidence type="ECO:0000256" key="8">
    <source>
        <dbReference type="ARBA" id="ARBA00022771"/>
    </source>
</evidence>
<evidence type="ECO:0000313" key="18">
    <source>
        <dbReference type="Proteomes" id="UP000501690"/>
    </source>
</evidence>
<evidence type="ECO:0000256" key="15">
    <source>
        <dbReference type="SAM" id="Phobius"/>
    </source>
</evidence>
<evidence type="ECO:0000256" key="4">
    <source>
        <dbReference type="ARBA" id="ARBA00012483"/>
    </source>
</evidence>
<dbReference type="InterPro" id="IPR001841">
    <property type="entry name" value="Znf_RING"/>
</dbReference>
<feature type="transmembrane region" description="Helical" evidence="15">
    <location>
        <begin position="32"/>
        <end position="54"/>
    </location>
</feature>
<proteinExistence type="inferred from homology"/>
<dbReference type="FunFam" id="3.30.40.10:FF:000187">
    <property type="entry name" value="E3 ubiquitin-protein ligase ATL6"/>
    <property type="match status" value="1"/>
</dbReference>
<dbReference type="EC" id="2.3.2.27" evidence="4"/>
<keyword evidence="7" id="KW-0479">Metal-binding</keyword>
<evidence type="ECO:0000256" key="12">
    <source>
        <dbReference type="ARBA" id="ARBA00023136"/>
    </source>
</evidence>
<keyword evidence="5" id="KW-0808">Transferase</keyword>
<evidence type="ECO:0000256" key="13">
    <source>
        <dbReference type="ARBA" id="ARBA00024209"/>
    </source>
</evidence>
<keyword evidence="8 14" id="KW-0863">Zinc-finger</keyword>
<dbReference type="GO" id="GO:0016020">
    <property type="term" value="C:membrane"/>
    <property type="evidence" value="ECO:0007669"/>
    <property type="project" value="UniProtKB-SubCell"/>
</dbReference>
<dbReference type="EMBL" id="CP039355">
    <property type="protein sequence ID" value="QCE13618.1"/>
    <property type="molecule type" value="Genomic_DNA"/>
</dbReference>
<evidence type="ECO:0000256" key="2">
    <source>
        <dbReference type="ARBA" id="ARBA00004167"/>
    </source>
</evidence>
<keyword evidence="10" id="KW-0862">Zinc</keyword>
<evidence type="ECO:0000256" key="1">
    <source>
        <dbReference type="ARBA" id="ARBA00000900"/>
    </source>
</evidence>
<feature type="domain" description="RING-type" evidence="16">
    <location>
        <begin position="112"/>
        <end position="154"/>
    </location>
</feature>
<dbReference type="PROSITE" id="PS50089">
    <property type="entry name" value="ZF_RING_2"/>
    <property type="match status" value="1"/>
</dbReference>
<evidence type="ECO:0000256" key="11">
    <source>
        <dbReference type="ARBA" id="ARBA00022989"/>
    </source>
</evidence>
<dbReference type="OrthoDB" id="8062037at2759"/>
<evidence type="ECO:0000313" key="17">
    <source>
        <dbReference type="EMBL" id="QCE13618.1"/>
    </source>
</evidence>
<organism evidence="17 18">
    <name type="scientific">Vigna unguiculata</name>
    <name type="common">Cowpea</name>
    <dbReference type="NCBI Taxonomy" id="3917"/>
    <lineage>
        <taxon>Eukaryota</taxon>
        <taxon>Viridiplantae</taxon>
        <taxon>Streptophyta</taxon>
        <taxon>Embryophyta</taxon>
        <taxon>Tracheophyta</taxon>
        <taxon>Spermatophyta</taxon>
        <taxon>Magnoliopsida</taxon>
        <taxon>eudicotyledons</taxon>
        <taxon>Gunneridae</taxon>
        <taxon>Pentapetalae</taxon>
        <taxon>rosids</taxon>
        <taxon>fabids</taxon>
        <taxon>Fabales</taxon>
        <taxon>Fabaceae</taxon>
        <taxon>Papilionoideae</taxon>
        <taxon>50 kb inversion clade</taxon>
        <taxon>NPAAA clade</taxon>
        <taxon>indigoferoid/millettioid clade</taxon>
        <taxon>Phaseoleae</taxon>
        <taxon>Vigna</taxon>
    </lineage>
</organism>
<dbReference type="GO" id="GO:0061630">
    <property type="term" value="F:ubiquitin protein ligase activity"/>
    <property type="evidence" value="ECO:0007669"/>
    <property type="project" value="UniProtKB-EC"/>
</dbReference>
<keyword evidence="6 15" id="KW-0812">Transmembrane</keyword>
<evidence type="ECO:0000256" key="5">
    <source>
        <dbReference type="ARBA" id="ARBA00022679"/>
    </source>
</evidence>
<comment type="similarity">
    <text evidence="13">Belongs to the RING-type zinc finger family. ATL subfamily.</text>
</comment>
<dbReference type="Pfam" id="PF13639">
    <property type="entry name" value="zf-RING_2"/>
    <property type="match status" value="1"/>
</dbReference>
<dbReference type="GO" id="GO:0016567">
    <property type="term" value="P:protein ubiquitination"/>
    <property type="evidence" value="ECO:0007669"/>
    <property type="project" value="TreeGrafter"/>
</dbReference>
<comment type="pathway">
    <text evidence="3">Protein modification; protein ubiquitination.</text>
</comment>
<evidence type="ECO:0000256" key="14">
    <source>
        <dbReference type="PROSITE-ProRule" id="PRU00175"/>
    </source>
</evidence>
<dbReference type="GO" id="GO:0008270">
    <property type="term" value="F:zinc ion binding"/>
    <property type="evidence" value="ECO:0007669"/>
    <property type="project" value="UniProtKB-KW"/>
</dbReference>
<reference evidence="17 18" key="1">
    <citation type="submission" date="2019-04" db="EMBL/GenBank/DDBJ databases">
        <title>An improved genome assembly and genetic linkage map for asparagus bean, Vigna unguiculata ssp. sesquipedialis.</title>
        <authorList>
            <person name="Xia Q."/>
            <person name="Zhang R."/>
            <person name="Dong Y."/>
        </authorList>
    </citation>
    <scope>NUCLEOTIDE SEQUENCE [LARGE SCALE GENOMIC DNA]</scope>
    <source>
        <tissue evidence="17">Leaf</tissue>
    </source>
</reference>
<sequence length="328" mass="34900">MASSNSASSLNVVGYTHTTSPPSNHLSSPSHITLLALTLLLLAVTVSLALYFLLRYRNRFLHRISPSSASLFSSGNPISSDTATPSIVGSLPAFSFSSVTRRSAASGGGEDCAVCLSKFEQHDLLRLLPLCCHAFHAECIDTWLQSNLTCPLCRSAVSASESDLAKVFHSSSAGGGESFRLEIGNISSSDRRGAAAGQETRGRSYSVGAFEYFIDEEAAAEVEVEVAFGYAIQRSVSSEKHDGAAVEAAADSLRSLAGEVARGGSCNSSGWLKDYVDRLSNTMSFRSSGRFFTGSSRRSDVVQGGDYDAEANRLGDEIGEMFRWLSAV</sequence>
<dbReference type="PANTHER" id="PTHR45768">
    <property type="entry name" value="E3 UBIQUITIN-PROTEIN LIGASE RNF13-LIKE"/>
    <property type="match status" value="1"/>
</dbReference>
<dbReference type="SMART" id="SM00184">
    <property type="entry name" value="RING"/>
    <property type="match status" value="1"/>
</dbReference>
<dbReference type="InterPro" id="IPR013083">
    <property type="entry name" value="Znf_RING/FYVE/PHD"/>
</dbReference>
<evidence type="ECO:0000259" key="16">
    <source>
        <dbReference type="PROSITE" id="PS50089"/>
    </source>
</evidence>
<dbReference type="AlphaFoldDB" id="A0A4D6NJT3"/>
<evidence type="ECO:0000256" key="3">
    <source>
        <dbReference type="ARBA" id="ARBA00004906"/>
    </source>
</evidence>
<comment type="subcellular location">
    <subcellularLocation>
        <location evidence="2">Membrane</location>
        <topology evidence="2">Single-pass membrane protein</topology>
    </subcellularLocation>
</comment>
<dbReference type="PANTHER" id="PTHR45768:SF37">
    <property type="entry name" value="TRANSCRIPTION FACTOR C2H2 FAMILY-RELATED"/>
    <property type="match status" value="1"/>
</dbReference>
<dbReference type="Gramene" id="Vigun09g042500.1.v1.2">
    <property type="protein sequence ID" value="Vigun09g042500.1.v1.2.CDS.1"/>
    <property type="gene ID" value="Vigun09g042500.v1.2"/>
</dbReference>
<evidence type="ECO:0000256" key="7">
    <source>
        <dbReference type="ARBA" id="ARBA00022723"/>
    </source>
</evidence>
<accession>A0A4D6NJT3</accession>
<protein>
    <recommendedName>
        <fullName evidence="4">RING-type E3 ubiquitin transferase</fullName>
        <ecNumber evidence="4">2.3.2.27</ecNumber>
    </recommendedName>
</protein>
<gene>
    <name evidence="17" type="ORF">DEO72_LG11g613</name>
</gene>
<name>A0A4D6NJT3_VIGUN</name>
<comment type="catalytic activity">
    <reaction evidence="1">
        <text>S-ubiquitinyl-[E2 ubiquitin-conjugating enzyme]-L-cysteine + [acceptor protein]-L-lysine = [E2 ubiquitin-conjugating enzyme]-L-cysteine + N(6)-ubiquitinyl-[acceptor protein]-L-lysine.</text>
        <dbReference type="EC" id="2.3.2.27"/>
    </reaction>
</comment>